<feature type="region of interest" description="Disordered" evidence="8">
    <location>
        <begin position="310"/>
        <end position="339"/>
    </location>
</feature>
<dbReference type="InterPro" id="IPR017452">
    <property type="entry name" value="GPCR_Rhodpsn_7TM"/>
</dbReference>
<dbReference type="PROSITE" id="PS00237">
    <property type="entry name" value="G_PROTEIN_RECEP_F1_1"/>
    <property type="match status" value="1"/>
</dbReference>
<dbReference type="Pfam" id="PF00001">
    <property type="entry name" value="7tm_1"/>
    <property type="match status" value="1"/>
</dbReference>
<evidence type="ECO:0000313" key="10">
    <source>
        <dbReference type="Ensembl" id="ENSMUNP00000024339.1"/>
    </source>
</evidence>
<keyword evidence="4" id="KW-0297">G-protein coupled receptor</keyword>
<keyword evidence="11" id="KW-1185">Reference proteome</keyword>
<evidence type="ECO:0000313" key="11">
    <source>
        <dbReference type="Proteomes" id="UP000694405"/>
    </source>
</evidence>
<dbReference type="SUPFAM" id="SSF81321">
    <property type="entry name" value="Family A G protein-coupled receptor-like"/>
    <property type="match status" value="1"/>
</dbReference>
<name>A0A8V5G0Z8_MELUD</name>
<evidence type="ECO:0000256" key="6">
    <source>
        <dbReference type="ARBA" id="ARBA00023170"/>
    </source>
</evidence>
<feature type="transmembrane region" description="Helical" evidence="9">
    <location>
        <begin position="50"/>
        <end position="71"/>
    </location>
</feature>
<sequence length="509" mass="51694">MGGGGRTPQNDDAPRWDMQLLVACAALGLPANAFTLWLTGRRLRCRGLAAFIFSLAASDFLFLGNSLLQIWSVANEHEWLLDTHCCRLHQFLYALGYYSSLFLLAALSLDRCLLVAVPVWYRCRRPARLPSVLCAGAWLLAGGCSAPEAALSVTEELAPGFSVCRSERGAWELPLRWIEVMLEGLLPFAVVVLSHSAALVLVRCRRRPRGRPTTRFQCIVGATLSAYVGLHLPFQAAQVAVLLAPGTAEHLLYPLGLGFNLSSCINPCLYLGLGTGVCQRAASALRALAAGLVPGVFPAAAAPADTAGTRMVSTGTASTGTASTRMVSTGTASTGTASTRMVSTGTAGTAMASTGTASITGTAVASTAPASITGTAMASTAPASITGTAMASTAPASTTGTAMASTAPASTTGTDMASTATASTTGTAASPAATAVPLATVTPVPPPATPVPPIVTPLSPIVTPVPPSTVTAVLPSVIPVSPITPVPPHTVSPITAPVPPTIPPPSVAP</sequence>
<evidence type="ECO:0000256" key="9">
    <source>
        <dbReference type="SAM" id="Phobius"/>
    </source>
</evidence>
<dbReference type="GO" id="GO:0004930">
    <property type="term" value="F:G protein-coupled receptor activity"/>
    <property type="evidence" value="ECO:0007669"/>
    <property type="project" value="UniProtKB-KW"/>
</dbReference>
<keyword evidence="7" id="KW-0807">Transducer</keyword>
<reference evidence="10" key="2">
    <citation type="submission" date="2025-08" db="UniProtKB">
        <authorList>
            <consortium name="Ensembl"/>
        </authorList>
    </citation>
    <scope>IDENTIFICATION</scope>
</reference>
<dbReference type="Gene3D" id="1.20.1070.10">
    <property type="entry name" value="Rhodopsin 7-helix transmembrane proteins"/>
    <property type="match status" value="1"/>
</dbReference>
<reference evidence="10" key="1">
    <citation type="submission" date="2020-03" db="EMBL/GenBank/DDBJ databases">
        <title>Melopsittacus undulatus (budgerigar) genome, bMelUnd1, maternal haplotype with Z.</title>
        <authorList>
            <person name="Gedman G."/>
            <person name="Mountcastle J."/>
            <person name="Haase B."/>
            <person name="Formenti G."/>
            <person name="Wright T."/>
            <person name="Apodaca J."/>
            <person name="Pelan S."/>
            <person name="Chow W."/>
            <person name="Rhie A."/>
            <person name="Howe K."/>
            <person name="Fedrigo O."/>
            <person name="Jarvis E.D."/>
        </authorList>
    </citation>
    <scope>NUCLEOTIDE SEQUENCE [LARGE SCALE GENOMIC DNA]</scope>
</reference>
<reference evidence="10" key="3">
    <citation type="submission" date="2025-09" db="UniProtKB">
        <authorList>
            <consortium name="Ensembl"/>
        </authorList>
    </citation>
    <scope>IDENTIFICATION</scope>
</reference>
<keyword evidence="5 9" id="KW-0472">Membrane</keyword>
<feature type="transmembrane region" description="Helical" evidence="9">
    <location>
        <begin position="132"/>
        <end position="153"/>
    </location>
</feature>
<proteinExistence type="predicted"/>
<feature type="region of interest" description="Disordered" evidence="8">
    <location>
        <begin position="399"/>
        <end position="418"/>
    </location>
</feature>
<comment type="subcellular location">
    <subcellularLocation>
        <location evidence="1">Membrane</location>
        <topology evidence="1">Multi-pass membrane protein</topology>
    </subcellularLocation>
</comment>
<accession>A0A8V5G0Z8</accession>
<feature type="transmembrane region" description="Helical" evidence="9">
    <location>
        <begin position="20"/>
        <end position="38"/>
    </location>
</feature>
<evidence type="ECO:0000256" key="3">
    <source>
        <dbReference type="ARBA" id="ARBA00022989"/>
    </source>
</evidence>
<dbReference type="AlphaFoldDB" id="A0A8V5G0Z8"/>
<evidence type="ECO:0000256" key="7">
    <source>
        <dbReference type="ARBA" id="ARBA00023224"/>
    </source>
</evidence>
<dbReference type="InterPro" id="IPR000276">
    <property type="entry name" value="GPCR_Rhodpsn"/>
</dbReference>
<keyword evidence="3 9" id="KW-1133">Transmembrane helix</keyword>
<evidence type="ECO:0000256" key="2">
    <source>
        <dbReference type="ARBA" id="ARBA00022692"/>
    </source>
</evidence>
<evidence type="ECO:0000256" key="5">
    <source>
        <dbReference type="ARBA" id="ARBA00023136"/>
    </source>
</evidence>
<dbReference type="Ensembl" id="ENSMUNT00000028343.1">
    <property type="protein sequence ID" value="ENSMUNP00000024339.1"/>
    <property type="gene ID" value="ENSMUNG00000019385.1"/>
</dbReference>
<dbReference type="PANTHER" id="PTHR11334">
    <property type="entry name" value="MAS-RELATED G-PROTEIN COUPLED RECEPTOR"/>
    <property type="match status" value="1"/>
</dbReference>
<dbReference type="Proteomes" id="UP000694405">
    <property type="component" value="Chromosome 4"/>
</dbReference>
<keyword evidence="2 9" id="KW-0812">Transmembrane</keyword>
<dbReference type="PANTHER" id="PTHR11334:SF1">
    <property type="entry name" value="G-PROTEIN COUPLED RECEPTOR 152-RELATED"/>
    <property type="match status" value="1"/>
</dbReference>
<organism evidence="10 11">
    <name type="scientific">Melopsittacus undulatus</name>
    <name type="common">Budgerigar</name>
    <name type="synonym">Psittacus undulatus</name>
    <dbReference type="NCBI Taxonomy" id="13146"/>
    <lineage>
        <taxon>Eukaryota</taxon>
        <taxon>Metazoa</taxon>
        <taxon>Chordata</taxon>
        <taxon>Craniata</taxon>
        <taxon>Vertebrata</taxon>
        <taxon>Euteleostomi</taxon>
        <taxon>Archelosauria</taxon>
        <taxon>Archosauria</taxon>
        <taxon>Dinosauria</taxon>
        <taxon>Saurischia</taxon>
        <taxon>Theropoda</taxon>
        <taxon>Coelurosauria</taxon>
        <taxon>Aves</taxon>
        <taxon>Neognathae</taxon>
        <taxon>Neoaves</taxon>
        <taxon>Telluraves</taxon>
        <taxon>Australaves</taxon>
        <taxon>Psittaciformes</taxon>
        <taxon>Psittaculidae</taxon>
        <taxon>Melopsittacus</taxon>
    </lineage>
</organism>
<evidence type="ECO:0000256" key="1">
    <source>
        <dbReference type="ARBA" id="ARBA00004141"/>
    </source>
</evidence>
<dbReference type="PROSITE" id="PS50262">
    <property type="entry name" value="G_PROTEIN_RECEP_F1_2"/>
    <property type="match status" value="1"/>
</dbReference>
<dbReference type="InterPro" id="IPR026234">
    <property type="entry name" value="MRGPCRFAMILY"/>
</dbReference>
<dbReference type="GO" id="GO:0005886">
    <property type="term" value="C:plasma membrane"/>
    <property type="evidence" value="ECO:0007669"/>
    <property type="project" value="TreeGrafter"/>
</dbReference>
<evidence type="ECO:0000256" key="8">
    <source>
        <dbReference type="SAM" id="MobiDB-lite"/>
    </source>
</evidence>
<feature type="transmembrane region" description="Helical" evidence="9">
    <location>
        <begin position="184"/>
        <end position="202"/>
    </location>
</feature>
<feature type="transmembrane region" description="Helical" evidence="9">
    <location>
        <begin position="97"/>
        <end position="120"/>
    </location>
</feature>
<protein>
    <submittedName>
        <fullName evidence="10">Uncharacterized protein</fullName>
    </submittedName>
</protein>
<evidence type="ECO:0000256" key="4">
    <source>
        <dbReference type="ARBA" id="ARBA00023040"/>
    </source>
</evidence>
<keyword evidence="6" id="KW-0675">Receptor</keyword>